<dbReference type="RefSeq" id="WP_067384581.1">
    <property type="nucleotide sequence ID" value="NZ_BDQI01000042.1"/>
</dbReference>
<accession>A0A250VUJ5</accession>
<dbReference type="STRING" id="1963.AQJ27_47965"/>
<dbReference type="AlphaFoldDB" id="A0A250VUJ5"/>
<sequence>MDVEGWAEIRRLHQVEQRPNRAIPRQLEISRNTVRRTLNREVAPEYQREPWGSIVDAVELQVRELLQQFPEMPATVIAERIGWSRFYAVVWRRVREPRPT</sequence>
<reference evidence="2" key="1">
    <citation type="submission" date="2017-05" db="EMBL/GenBank/DDBJ databases">
        <title>Streptomyces olivochromogenes NBRC 3561 whole genome shotgun sequence.</title>
        <authorList>
            <person name="Dohra H."/>
            <person name="Kodani S."/>
        </authorList>
    </citation>
    <scope>NUCLEOTIDE SEQUENCE [LARGE SCALE GENOMIC DNA]</scope>
    <source>
        <strain evidence="2">NBRC 3561</strain>
    </source>
</reference>
<organism evidence="1 2">
    <name type="scientific">Streptomyces olivochromogenes</name>
    <dbReference type="NCBI Taxonomy" id="1963"/>
    <lineage>
        <taxon>Bacteria</taxon>
        <taxon>Bacillati</taxon>
        <taxon>Actinomycetota</taxon>
        <taxon>Actinomycetes</taxon>
        <taxon>Kitasatosporales</taxon>
        <taxon>Streptomycetaceae</taxon>
        <taxon>Streptomyces</taxon>
    </lineage>
</organism>
<gene>
    <name evidence="1" type="ORF">SO3561_09458</name>
</gene>
<keyword evidence="2" id="KW-1185">Reference proteome</keyword>
<protein>
    <submittedName>
        <fullName evidence="1">Transposase</fullName>
    </submittedName>
</protein>
<evidence type="ECO:0000313" key="2">
    <source>
        <dbReference type="Proteomes" id="UP000217446"/>
    </source>
</evidence>
<dbReference type="EMBL" id="BDQI01000042">
    <property type="protein sequence ID" value="GAX57887.1"/>
    <property type="molecule type" value="Genomic_DNA"/>
</dbReference>
<comment type="caution">
    <text evidence="1">The sequence shown here is derived from an EMBL/GenBank/DDBJ whole genome shotgun (WGS) entry which is preliminary data.</text>
</comment>
<proteinExistence type="predicted"/>
<dbReference type="Proteomes" id="UP000217446">
    <property type="component" value="Unassembled WGS sequence"/>
</dbReference>
<name>A0A250VUJ5_STROL</name>
<evidence type="ECO:0000313" key="1">
    <source>
        <dbReference type="EMBL" id="GAX57887.1"/>
    </source>
</evidence>